<feature type="chain" id="PRO_5019451062" description="SDR-like Ig domain-containing protein" evidence="7">
    <location>
        <begin position="36"/>
        <end position="945"/>
    </location>
</feature>
<dbReference type="SUPFAM" id="SSF49401">
    <property type="entry name" value="Bacterial adhesins"/>
    <property type="match status" value="1"/>
</dbReference>
<keyword evidence="2" id="KW-0134">Cell wall</keyword>
<feature type="region of interest" description="Disordered" evidence="6">
    <location>
        <begin position="898"/>
        <end position="945"/>
    </location>
</feature>
<dbReference type="Pfam" id="PF17961">
    <property type="entry name" value="Big_8"/>
    <property type="match status" value="1"/>
</dbReference>
<protein>
    <recommendedName>
        <fullName evidence="8">SDR-like Ig domain-containing protein</fullName>
    </recommendedName>
</protein>
<keyword evidence="4 7" id="KW-0732">Signal</keyword>
<sequence>MKTISARRGRRSLAVFLAFLIGLAGIAIVSPAARADEVAAIDSTSVKLTKMDAEEAAIYMWSNVRVDANWSIPDGTGHAGDTFKIMLPKELGGAEGTFELKGREGDQLTYGSCEITKTEVVCTLNANVEGKNNVGGSLWVKTQVIALTTASKLSFEVSNGTKVEVPLPDGQQGIGYKPYVPAEIDKSGWFPGADQSTIHWRIVIPGDKISDRSSVTITDDYLQAGSNLTVSAGHPKIFWIPSTPKCWNELESAECRNDLSDSSVPSSTVTIDDDKDQVKAVLDNKGQNFQANRIYVFDLELTTDGEIPVGSQYVNRGFVDGEMRTARTVKTSSGGGTGSGDTVGHISVKKAVTNGNVPGDTVFPVTWSYQYKGATRTGELSVRADGTPETLNNIPSGVVVTLTEKVPVVAGVDFGDPVFSGAGVSDGVPDANSARVRVEGLKTAEVTLTNPVIPVVKPILSRVDVTPGVCAPGASEPSEPTVEVGPTDGITYSVPEFTRAGDQVTVKVTATPVAGREIDDQNLPAGWVANGDGSFTFTTTVTQPVCEKVVTPVVPIVDPGVCPVDSTTPTQPTVTGVEDTEQIDYSEPVVVVNGDQVTVTVTAAAKPGYRIDTTNLPEGWAVVGGVVTYTTTVTQPKCVTPVAPRIDVGVCPADSLTPTPPSAAFDPVEGLEFSEPRVEVRDGKVTVTATVTAKAGFQIGGPLPEGWTRVNEITAKFTTTKDQPVCQPKKVAPVTPTVSASVCKVGSTTPSEPEVTLPVTEGVAYAVTGREIVGGKFRYTVTATPVSEMFVIDADKLGAGWGAPVNGVSTYTGEVDVPACVTPVAPRIDVGTCPVGATTPTPPSASFDPVEGLEFSEPKIEVKDGKVTVTATAAAKPGFQIGGVLPEGWTRVDETTAEFSATRDQPVCDTPTPTPTVPPSVTPTPAPTTTVTPKPVKPGLPKTGA</sequence>
<evidence type="ECO:0000259" key="8">
    <source>
        <dbReference type="Pfam" id="PF17961"/>
    </source>
</evidence>
<organism evidence="9 10">
    <name type="scientific">Arachnia propionica</name>
    <dbReference type="NCBI Taxonomy" id="1750"/>
    <lineage>
        <taxon>Bacteria</taxon>
        <taxon>Bacillati</taxon>
        <taxon>Actinomycetota</taxon>
        <taxon>Actinomycetes</taxon>
        <taxon>Propionibacteriales</taxon>
        <taxon>Propionibacteriaceae</taxon>
        <taxon>Arachnia</taxon>
    </lineage>
</organism>
<dbReference type="Proteomes" id="UP000273044">
    <property type="component" value="Chromosome"/>
</dbReference>
<keyword evidence="5" id="KW-0572">Peptidoglycan-anchor</keyword>
<feature type="compositionally biased region" description="Low complexity" evidence="6">
    <location>
        <begin position="927"/>
        <end position="945"/>
    </location>
</feature>
<comment type="subcellular location">
    <subcellularLocation>
        <location evidence="1">Secreted</location>
        <location evidence="1">Cell wall</location>
        <topology evidence="1">Peptidoglycan-anchor</topology>
    </subcellularLocation>
</comment>
<dbReference type="InterPro" id="IPR041171">
    <property type="entry name" value="SDR_Ig"/>
</dbReference>
<feature type="domain" description="SDR-like Ig" evidence="8">
    <location>
        <begin position="61"/>
        <end position="144"/>
    </location>
</feature>
<dbReference type="EMBL" id="LR134406">
    <property type="protein sequence ID" value="VEH71609.1"/>
    <property type="molecule type" value="Genomic_DNA"/>
</dbReference>
<feature type="signal peptide" evidence="7">
    <location>
        <begin position="1"/>
        <end position="35"/>
    </location>
</feature>
<keyword evidence="10" id="KW-1185">Reference proteome</keyword>
<dbReference type="GO" id="GO:0007155">
    <property type="term" value="P:cell adhesion"/>
    <property type="evidence" value="ECO:0007669"/>
    <property type="project" value="InterPro"/>
</dbReference>
<name>A0A448N2K1_9ACTN</name>
<dbReference type="RefSeq" id="WP_061787511.1">
    <property type="nucleotide sequence ID" value="NZ_LR134406.1"/>
</dbReference>
<dbReference type="Gene3D" id="2.60.40.1280">
    <property type="match status" value="1"/>
</dbReference>
<dbReference type="InterPro" id="IPR011252">
    <property type="entry name" value="Fibrogen-bd_dom1"/>
</dbReference>
<evidence type="ECO:0000256" key="1">
    <source>
        <dbReference type="ARBA" id="ARBA00004168"/>
    </source>
</evidence>
<evidence type="ECO:0000256" key="2">
    <source>
        <dbReference type="ARBA" id="ARBA00022512"/>
    </source>
</evidence>
<gene>
    <name evidence="9" type="ORF">NCTC12967_02935</name>
</gene>
<evidence type="ECO:0000313" key="9">
    <source>
        <dbReference type="EMBL" id="VEH71609.1"/>
    </source>
</evidence>
<evidence type="ECO:0000256" key="5">
    <source>
        <dbReference type="ARBA" id="ARBA00023088"/>
    </source>
</evidence>
<proteinExistence type="predicted"/>
<dbReference type="GeneID" id="64408340"/>
<evidence type="ECO:0000313" key="10">
    <source>
        <dbReference type="Proteomes" id="UP000273044"/>
    </source>
</evidence>
<evidence type="ECO:0000256" key="4">
    <source>
        <dbReference type="ARBA" id="ARBA00022729"/>
    </source>
</evidence>
<feature type="compositionally biased region" description="Pro residues" evidence="6">
    <location>
        <begin position="912"/>
        <end position="926"/>
    </location>
</feature>
<dbReference type="AlphaFoldDB" id="A0A448N2K1"/>
<keyword evidence="3" id="KW-0964">Secreted</keyword>
<reference evidence="9 10" key="1">
    <citation type="submission" date="2018-12" db="EMBL/GenBank/DDBJ databases">
        <authorList>
            <consortium name="Pathogen Informatics"/>
        </authorList>
    </citation>
    <scope>NUCLEOTIDE SEQUENCE [LARGE SCALE GENOMIC DNA]</scope>
    <source>
        <strain evidence="9 10">NCTC12967</strain>
    </source>
</reference>
<evidence type="ECO:0000256" key="7">
    <source>
        <dbReference type="SAM" id="SignalP"/>
    </source>
</evidence>
<dbReference type="InterPro" id="IPR008966">
    <property type="entry name" value="Adhesion_dom_sf"/>
</dbReference>
<evidence type="ECO:0000256" key="6">
    <source>
        <dbReference type="SAM" id="MobiDB-lite"/>
    </source>
</evidence>
<accession>A0A448N2K1</accession>
<evidence type="ECO:0000256" key="3">
    <source>
        <dbReference type="ARBA" id="ARBA00022525"/>
    </source>
</evidence>